<accession>A0ABQ6JVX1</accession>
<dbReference type="Pfam" id="PF02929">
    <property type="entry name" value="Bgal_small_N"/>
    <property type="match status" value="1"/>
</dbReference>
<evidence type="ECO:0000256" key="4">
    <source>
        <dbReference type="ARBA" id="ARBA00023295"/>
    </source>
</evidence>
<dbReference type="EMBL" id="BSVA01000001">
    <property type="protein sequence ID" value="GMA90895.1"/>
    <property type="molecule type" value="Genomic_DNA"/>
</dbReference>
<dbReference type="PANTHER" id="PTHR46323">
    <property type="entry name" value="BETA-GALACTOSIDASE"/>
    <property type="match status" value="1"/>
</dbReference>
<evidence type="ECO:0000256" key="3">
    <source>
        <dbReference type="ARBA" id="ARBA00022801"/>
    </source>
</evidence>
<dbReference type="InterPro" id="IPR004199">
    <property type="entry name" value="B-gal_small/dom_5"/>
</dbReference>
<dbReference type="PANTHER" id="PTHR46323:SF2">
    <property type="entry name" value="BETA-GALACTOSIDASE"/>
    <property type="match status" value="1"/>
</dbReference>
<proteinExistence type="predicted"/>
<name>A0ABQ6JVX1_9MICO</name>
<dbReference type="InterPro" id="IPR050347">
    <property type="entry name" value="Bact_Beta-galactosidase"/>
</dbReference>
<sequence>MRWAEVTDDRGAGLRFDAESGMEFSALPWTPDQIEAAAHPNELPPSHRTVLRPALMRRGVGGDDSWGARTLPAYRLPRAGVLRFTFTFTGV</sequence>
<comment type="catalytic activity">
    <reaction evidence="1">
        <text>Hydrolysis of terminal non-reducing beta-D-galactose residues in beta-D-galactosides.</text>
        <dbReference type="EC" id="3.2.1.23"/>
    </reaction>
</comment>
<keyword evidence="3" id="KW-0378">Hydrolase</keyword>
<evidence type="ECO:0000313" key="6">
    <source>
        <dbReference type="EMBL" id="GMA90895.1"/>
    </source>
</evidence>
<dbReference type="Gene3D" id="2.70.98.10">
    <property type="match status" value="1"/>
</dbReference>
<evidence type="ECO:0000259" key="5">
    <source>
        <dbReference type="Pfam" id="PF02929"/>
    </source>
</evidence>
<dbReference type="SUPFAM" id="SSF74650">
    <property type="entry name" value="Galactose mutarotase-like"/>
    <property type="match status" value="1"/>
</dbReference>
<dbReference type="InterPro" id="IPR014718">
    <property type="entry name" value="GH-type_carb-bd"/>
</dbReference>
<evidence type="ECO:0000313" key="7">
    <source>
        <dbReference type="Proteomes" id="UP001157069"/>
    </source>
</evidence>
<organism evidence="6 7">
    <name type="scientific">Homoserinibacter gongjuensis</name>
    <dbReference type="NCBI Taxonomy" id="1162968"/>
    <lineage>
        <taxon>Bacteria</taxon>
        <taxon>Bacillati</taxon>
        <taxon>Actinomycetota</taxon>
        <taxon>Actinomycetes</taxon>
        <taxon>Micrococcales</taxon>
        <taxon>Microbacteriaceae</taxon>
        <taxon>Homoserinibacter</taxon>
    </lineage>
</organism>
<dbReference type="EC" id="3.2.1.23" evidence="2"/>
<dbReference type="Proteomes" id="UP001157069">
    <property type="component" value="Unassembled WGS sequence"/>
</dbReference>
<evidence type="ECO:0000256" key="1">
    <source>
        <dbReference type="ARBA" id="ARBA00001412"/>
    </source>
</evidence>
<comment type="caution">
    <text evidence="6">The sequence shown here is derived from an EMBL/GenBank/DDBJ whole genome shotgun (WGS) entry which is preliminary data.</text>
</comment>
<keyword evidence="4" id="KW-0326">Glycosidase</keyword>
<gene>
    <name evidence="6" type="ORF">GCM10025869_14240</name>
</gene>
<evidence type="ECO:0000256" key="2">
    <source>
        <dbReference type="ARBA" id="ARBA00012756"/>
    </source>
</evidence>
<protein>
    <recommendedName>
        <fullName evidence="2">beta-galactosidase</fullName>
        <ecNumber evidence="2">3.2.1.23</ecNumber>
    </recommendedName>
</protein>
<dbReference type="InterPro" id="IPR011013">
    <property type="entry name" value="Gal_mutarotase_sf_dom"/>
</dbReference>
<feature type="domain" description="Beta galactosidase small chain/" evidence="5">
    <location>
        <begin position="1"/>
        <end position="87"/>
    </location>
</feature>
<keyword evidence="7" id="KW-1185">Reference proteome</keyword>
<reference evidence="7" key="1">
    <citation type="journal article" date="2019" name="Int. J. Syst. Evol. Microbiol.">
        <title>The Global Catalogue of Microorganisms (GCM) 10K type strain sequencing project: providing services to taxonomists for standard genome sequencing and annotation.</title>
        <authorList>
            <consortium name="The Broad Institute Genomics Platform"/>
            <consortium name="The Broad Institute Genome Sequencing Center for Infectious Disease"/>
            <person name="Wu L."/>
            <person name="Ma J."/>
        </authorList>
    </citation>
    <scope>NUCLEOTIDE SEQUENCE [LARGE SCALE GENOMIC DNA]</scope>
    <source>
        <strain evidence="7">NBRC 108755</strain>
    </source>
</reference>